<comment type="caution">
    <text evidence="8">The sequence shown here is derived from an EMBL/GenBank/DDBJ whole genome shotgun (WGS) entry which is preliminary data.</text>
</comment>
<keyword evidence="9" id="KW-1185">Reference proteome</keyword>
<evidence type="ECO:0000259" key="6">
    <source>
        <dbReference type="Pfam" id="PF04542"/>
    </source>
</evidence>
<dbReference type="SUPFAM" id="SSF88946">
    <property type="entry name" value="Sigma2 domain of RNA polymerase sigma factors"/>
    <property type="match status" value="1"/>
</dbReference>
<dbReference type="InterPro" id="IPR013325">
    <property type="entry name" value="RNA_pol_sigma_r2"/>
</dbReference>
<dbReference type="SUPFAM" id="SSF88659">
    <property type="entry name" value="Sigma3 and sigma4 domains of RNA polymerase sigma factors"/>
    <property type="match status" value="1"/>
</dbReference>
<evidence type="ECO:0000256" key="5">
    <source>
        <dbReference type="SAM" id="Coils"/>
    </source>
</evidence>
<dbReference type="NCBIfam" id="TIGR02937">
    <property type="entry name" value="sigma70-ECF"/>
    <property type="match status" value="1"/>
</dbReference>
<organism evidence="8 9">
    <name type="scientific">Hymenobacter gummosus</name>
    <dbReference type="NCBI Taxonomy" id="1776032"/>
    <lineage>
        <taxon>Bacteria</taxon>
        <taxon>Pseudomonadati</taxon>
        <taxon>Bacteroidota</taxon>
        <taxon>Cytophagia</taxon>
        <taxon>Cytophagales</taxon>
        <taxon>Hymenobacteraceae</taxon>
        <taxon>Hymenobacter</taxon>
    </lineage>
</organism>
<proteinExistence type="inferred from homology"/>
<evidence type="ECO:0000256" key="4">
    <source>
        <dbReference type="ARBA" id="ARBA00023163"/>
    </source>
</evidence>
<dbReference type="Gene3D" id="1.10.10.10">
    <property type="entry name" value="Winged helix-like DNA-binding domain superfamily/Winged helix DNA-binding domain"/>
    <property type="match status" value="1"/>
</dbReference>
<dbReference type="AlphaFoldDB" id="A0A3S0HKM9"/>
<dbReference type="GO" id="GO:0003677">
    <property type="term" value="F:DNA binding"/>
    <property type="evidence" value="ECO:0007669"/>
    <property type="project" value="InterPro"/>
</dbReference>
<evidence type="ECO:0000256" key="1">
    <source>
        <dbReference type="ARBA" id="ARBA00010641"/>
    </source>
</evidence>
<evidence type="ECO:0000313" key="8">
    <source>
        <dbReference type="EMBL" id="RTQ46787.1"/>
    </source>
</evidence>
<feature type="domain" description="RNA polymerase sigma-70 region 2" evidence="6">
    <location>
        <begin position="15"/>
        <end position="80"/>
    </location>
</feature>
<evidence type="ECO:0000313" key="9">
    <source>
        <dbReference type="Proteomes" id="UP000282184"/>
    </source>
</evidence>
<feature type="coiled-coil region" evidence="5">
    <location>
        <begin position="101"/>
        <end position="131"/>
    </location>
</feature>
<dbReference type="InterPro" id="IPR013249">
    <property type="entry name" value="RNA_pol_sigma70_r4_t2"/>
</dbReference>
<dbReference type="PANTHER" id="PTHR43133:SF45">
    <property type="entry name" value="RNA POLYMERASE ECF-TYPE SIGMA FACTOR"/>
    <property type="match status" value="1"/>
</dbReference>
<dbReference type="InterPro" id="IPR039425">
    <property type="entry name" value="RNA_pol_sigma-70-like"/>
</dbReference>
<dbReference type="RefSeq" id="WP_126695107.1">
    <property type="nucleotide sequence ID" value="NZ_RXOF01000014.1"/>
</dbReference>
<reference evidence="8 9" key="1">
    <citation type="submission" date="2018-12" db="EMBL/GenBank/DDBJ databases">
        <title>Hymenobacter gummosus sp. nov., isolated from a spring.</title>
        <authorList>
            <person name="Nie L."/>
        </authorList>
    </citation>
    <scope>NUCLEOTIDE SEQUENCE [LARGE SCALE GENOMIC DNA]</scope>
    <source>
        <strain evidence="8 9">KCTC 52166</strain>
    </source>
</reference>
<protein>
    <submittedName>
        <fullName evidence="8">Sigma-70 family RNA polymerase sigma factor</fullName>
    </submittedName>
</protein>
<dbReference type="PANTHER" id="PTHR43133">
    <property type="entry name" value="RNA POLYMERASE ECF-TYPE SIGMA FACTO"/>
    <property type="match status" value="1"/>
</dbReference>
<dbReference type="Pfam" id="PF04542">
    <property type="entry name" value="Sigma70_r2"/>
    <property type="match status" value="1"/>
</dbReference>
<name>A0A3S0HKM9_9BACT</name>
<evidence type="ECO:0000256" key="2">
    <source>
        <dbReference type="ARBA" id="ARBA00023015"/>
    </source>
</evidence>
<dbReference type="Gene3D" id="1.10.1740.10">
    <property type="match status" value="1"/>
</dbReference>
<gene>
    <name evidence="8" type="ORF">EJV47_20650</name>
</gene>
<dbReference type="GO" id="GO:0006352">
    <property type="term" value="P:DNA-templated transcription initiation"/>
    <property type="evidence" value="ECO:0007669"/>
    <property type="project" value="InterPro"/>
</dbReference>
<evidence type="ECO:0000259" key="7">
    <source>
        <dbReference type="Pfam" id="PF08281"/>
    </source>
</evidence>
<keyword evidence="5" id="KW-0175">Coiled coil</keyword>
<dbReference type="InterPro" id="IPR014284">
    <property type="entry name" value="RNA_pol_sigma-70_dom"/>
</dbReference>
<dbReference type="GO" id="GO:0016987">
    <property type="term" value="F:sigma factor activity"/>
    <property type="evidence" value="ECO:0007669"/>
    <property type="project" value="UniProtKB-KW"/>
</dbReference>
<dbReference type="Pfam" id="PF08281">
    <property type="entry name" value="Sigma70_r4_2"/>
    <property type="match status" value="1"/>
</dbReference>
<dbReference type="InterPro" id="IPR036388">
    <property type="entry name" value="WH-like_DNA-bd_sf"/>
</dbReference>
<evidence type="ECO:0000256" key="3">
    <source>
        <dbReference type="ARBA" id="ARBA00023082"/>
    </source>
</evidence>
<dbReference type="Proteomes" id="UP000282184">
    <property type="component" value="Unassembled WGS sequence"/>
</dbReference>
<keyword evidence="4" id="KW-0804">Transcription</keyword>
<keyword evidence="2" id="KW-0805">Transcription regulation</keyword>
<keyword evidence="3" id="KW-0731">Sigma factor</keyword>
<dbReference type="InterPro" id="IPR007627">
    <property type="entry name" value="RNA_pol_sigma70_r2"/>
</dbReference>
<feature type="domain" description="RNA polymerase sigma factor 70 region 4 type 2" evidence="7">
    <location>
        <begin position="109"/>
        <end position="160"/>
    </location>
</feature>
<sequence length="169" mass="19824">MAPPPDEQEFQRWLEQHRSILFKVARTYCRDEDDRQDLLQEMLVQLWQALPRYDPARAAASTWVYRVALNTAISFHRRHAGRRAARVPLPPELPQLPDAEALEREQQLRQLEQFIEELRELDKALMLLYLENKSHADIADILGISVSNVATKVSRIKEQLRQRFARQTA</sequence>
<dbReference type="OrthoDB" id="9780326at2"/>
<accession>A0A3S0HKM9</accession>
<comment type="similarity">
    <text evidence="1">Belongs to the sigma-70 factor family. ECF subfamily.</text>
</comment>
<dbReference type="InterPro" id="IPR013324">
    <property type="entry name" value="RNA_pol_sigma_r3/r4-like"/>
</dbReference>
<dbReference type="EMBL" id="RXOF01000014">
    <property type="protein sequence ID" value="RTQ46787.1"/>
    <property type="molecule type" value="Genomic_DNA"/>
</dbReference>